<dbReference type="InterPro" id="IPR023610">
    <property type="entry name" value="PInositol-4/5-P-5/4-kinase"/>
</dbReference>
<keyword evidence="4" id="KW-1185">Reference proteome</keyword>
<sequence length="92" mass="11201">MINELEKLIGEDAKMKGPFFHYIVFFFLANLDLQSVRRLRELFQVDLADYMLAICRLYDRFMMKTVKKSEVKVLIRMLPSYYRHMSRIYVRP</sequence>
<evidence type="ECO:0000313" key="3">
    <source>
        <dbReference type="EMBL" id="PRQ52869.1"/>
    </source>
</evidence>
<name>A0A2P6S2G9_ROSCH</name>
<dbReference type="EMBL" id="PDCK01000040">
    <property type="protein sequence ID" value="PRQ52869.1"/>
    <property type="molecule type" value="Genomic_DNA"/>
</dbReference>
<dbReference type="InterPro" id="IPR002498">
    <property type="entry name" value="PInositol-4-P-4/5-kinase_core"/>
</dbReference>
<evidence type="ECO:0000259" key="2">
    <source>
        <dbReference type="Pfam" id="PF01504"/>
    </source>
</evidence>
<dbReference type="EC" id="2.7.1.68" evidence="1"/>
<dbReference type="Gene3D" id="3.30.800.10">
    <property type="entry name" value="Phosphatidylinositol Phosphate Kinase II Beta"/>
    <property type="match status" value="1"/>
</dbReference>
<dbReference type="AlphaFoldDB" id="A0A2P6S2G9"/>
<dbReference type="GO" id="GO:0016308">
    <property type="term" value="F:1-phosphatidylinositol-4-phosphate 5-kinase activity"/>
    <property type="evidence" value="ECO:0007669"/>
    <property type="project" value="UniProtKB-EC"/>
</dbReference>
<protein>
    <recommendedName>
        <fullName evidence="1">1-phosphatidylinositol-4-phosphate 5-kinase</fullName>
        <ecNumber evidence="1">2.7.1.68</ecNumber>
    </recommendedName>
</protein>
<evidence type="ECO:0000256" key="1">
    <source>
        <dbReference type="ARBA" id="ARBA00012172"/>
    </source>
</evidence>
<dbReference type="InterPro" id="IPR027484">
    <property type="entry name" value="PInositol-4-P-5-kinase_N"/>
</dbReference>
<comment type="caution">
    <text evidence="3">The sequence shown here is derived from an EMBL/GenBank/DDBJ whole genome shotgun (WGS) entry which is preliminary data.</text>
</comment>
<dbReference type="PANTHER" id="PTHR23086">
    <property type="entry name" value="PHOSPHATIDYLINOSITOL-4-PHOSPHATE 5-KINASE"/>
    <property type="match status" value="1"/>
</dbReference>
<dbReference type="Proteomes" id="UP000238479">
    <property type="component" value="Chromosome 2"/>
</dbReference>
<evidence type="ECO:0000313" key="4">
    <source>
        <dbReference type="Proteomes" id="UP000238479"/>
    </source>
</evidence>
<proteinExistence type="predicted"/>
<reference evidence="3 4" key="1">
    <citation type="journal article" date="2018" name="Nat. Genet.">
        <title>The Rosa genome provides new insights in the design of modern roses.</title>
        <authorList>
            <person name="Bendahmane M."/>
        </authorList>
    </citation>
    <scope>NUCLEOTIDE SEQUENCE [LARGE SCALE GENOMIC DNA]</scope>
    <source>
        <strain evidence="4">cv. Old Blush</strain>
    </source>
</reference>
<organism evidence="3 4">
    <name type="scientific">Rosa chinensis</name>
    <name type="common">China rose</name>
    <dbReference type="NCBI Taxonomy" id="74649"/>
    <lineage>
        <taxon>Eukaryota</taxon>
        <taxon>Viridiplantae</taxon>
        <taxon>Streptophyta</taxon>
        <taxon>Embryophyta</taxon>
        <taxon>Tracheophyta</taxon>
        <taxon>Spermatophyta</taxon>
        <taxon>Magnoliopsida</taxon>
        <taxon>eudicotyledons</taxon>
        <taxon>Gunneridae</taxon>
        <taxon>Pentapetalae</taxon>
        <taxon>rosids</taxon>
        <taxon>fabids</taxon>
        <taxon>Rosales</taxon>
        <taxon>Rosaceae</taxon>
        <taxon>Rosoideae</taxon>
        <taxon>Rosoideae incertae sedis</taxon>
        <taxon>Rosa</taxon>
    </lineage>
</organism>
<dbReference type="Pfam" id="PF01504">
    <property type="entry name" value="PIP5K"/>
    <property type="match status" value="1"/>
</dbReference>
<dbReference type="GO" id="GO:0005886">
    <property type="term" value="C:plasma membrane"/>
    <property type="evidence" value="ECO:0007669"/>
    <property type="project" value="TreeGrafter"/>
</dbReference>
<accession>A0A2P6S2G9</accession>
<dbReference type="SUPFAM" id="SSF56104">
    <property type="entry name" value="SAICAR synthase-like"/>
    <property type="match status" value="1"/>
</dbReference>
<dbReference type="GO" id="GO:0046854">
    <property type="term" value="P:phosphatidylinositol phosphate biosynthetic process"/>
    <property type="evidence" value="ECO:0007669"/>
    <property type="project" value="TreeGrafter"/>
</dbReference>
<gene>
    <name evidence="3" type="ORF">RchiOBHm_Chr2g0160211</name>
</gene>
<feature type="domain" description="PIPK" evidence="2">
    <location>
        <begin position="59"/>
        <end position="87"/>
    </location>
</feature>
<dbReference type="PANTHER" id="PTHR23086:SF140">
    <property type="entry name" value="PHOSPHATIDYLINOSITOL 4-PHOSPHATE 5-KINASE 2"/>
    <property type="match status" value="1"/>
</dbReference>
<dbReference type="STRING" id="74649.A0A2P6S2G9"/>
<keyword evidence="3" id="KW-0808">Transferase</keyword>
<dbReference type="Gramene" id="PRQ52869">
    <property type="protein sequence ID" value="PRQ52869"/>
    <property type="gene ID" value="RchiOBHm_Chr2g0160211"/>
</dbReference>
<keyword evidence="3" id="KW-0418">Kinase</keyword>